<evidence type="ECO:0000259" key="2">
    <source>
        <dbReference type="PROSITE" id="PS51782"/>
    </source>
</evidence>
<dbReference type="PANTHER" id="PTHR33734:SF26">
    <property type="entry name" value="LYSM DOMAIN-CONTAINING PROTEIN"/>
    <property type="match status" value="1"/>
</dbReference>
<dbReference type="SMART" id="SM00257">
    <property type="entry name" value="LysM"/>
    <property type="match status" value="1"/>
</dbReference>
<dbReference type="Gramene" id="EFJ35985">
    <property type="protein sequence ID" value="EFJ35985"/>
    <property type="gene ID" value="SELMODRAFT_438219"/>
</dbReference>
<protein>
    <recommendedName>
        <fullName evidence="2">LysM domain-containing protein</fullName>
    </recommendedName>
</protein>
<dbReference type="PROSITE" id="PS51257">
    <property type="entry name" value="PROKAR_LIPOPROTEIN"/>
    <property type="match status" value="1"/>
</dbReference>
<proteinExistence type="predicted"/>
<sequence>MALLSRLNFSLLASSLACMSAPGTNKSNGTDKDPNEDKTDYTIAKAAGAVIATGIAWTVFKTFWPKKADEEYERYSEGVSSFESEAQEKTEGLADRAASTISKKFPKFSRKHKSGAYEVCPGDTLYGLSRKYGVTVESIKAANGIHNDIIVVGDKLDIPSY</sequence>
<dbReference type="InterPro" id="IPR036779">
    <property type="entry name" value="LysM_dom_sf"/>
</dbReference>
<organism evidence="4">
    <name type="scientific">Selaginella moellendorffii</name>
    <name type="common">Spikemoss</name>
    <dbReference type="NCBI Taxonomy" id="88036"/>
    <lineage>
        <taxon>Eukaryota</taxon>
        <taxon>Viridiplantae</taxon>
        <taxon>Streptophyta</taxon>
        <taxon>Embryophyta</taxon>
        <taxon>Tracheophyta</taxon>
        <taxon>Lycopodiopsida</taxon>
        <taxon>Selaginellales</taxon>
        <taxon>Selaginellaceae</taxon>
        <taxon>Selaginella</taxon>
    </lineage>
</organism>
<dbReference type="Pfam" id="PF01476">
    <property type="entry name" value="LysM"/>
    <property type="match status" value="1"/>
</dbReference>
<dbReference type="CDD" id="cd00118">
    <property type="entry name" value="LysM"/>
    <property type="match status" value="1"/>
</dbReference>
<gene>
    <name evidence="3" type="ORF">SELMODRAFT_438219</name>
</gene>
<dbReference type="PANTHER" id="PTHR33734">
    <property type="entry name" value="LYSM DOMAIN-CONTAINING GPI-ANCHORED PROTEIN 2"/>
    <property type="match status" value="1"/>
</dbReference>
<dbReference type="SUPFAM" id="SSF54106">
    <property type="entry name" value="LysM domain"/>
    <property type="match status" value="1"/>
</dbReference>
<name>D8QV46_SELML</name>
<feature type="signal peptide" evidence="1">
    <location>
        <begin position="1"/>
        <end position="17"/>
    </location>
</feature>
<dbReference type="AlphaFoldDB" id="D8QV46"/>
<dbReference type="PROSITE" id="PS51782">
    <property type="entry name" value="LYSM"/>
    <property type="match status" value="1"/>
</dbReference>
<evidence type="ECO:0000256" key="1">
    <source>
        <dbReference type="SAM" id="SignalP"/>
    </source>
</evidence>
<dbReference type="EMBL" id="GL377567">
    <property type="protein sequence ID" value="EFJ35985.1"/>
    <property type="molecule type" value="Genomic_DNA"/>
</dbReference>
<evidence type="ECO:0000313" key="3">
    <source>
        <dbReference type="EMBL" id="EFJ35985.1"/>
    </source>
</evidence>
<dbReference type="InterPro" id="IPR018392">
    <property type="entry name" value="LysM"/>
</dbReference>
<dbReference type="HOGENOM" id="CLU_1771394_0_0_1"/>
<dbReference type="Gene3D" id="3.10.350.10">
    <property type="entry name" value="LysM domain"/>
    <property type="match status" value="1"/>
</dbReference>
<feature type="domain" description="LysM" evidence="2">
    <location>
        <begin position="115"/>
        <end position="158"/>
    </location>
</feature>
<keyword evidence="1" id="KW-0732">Signal</keyword>
<dbReference type="InParanoid" id="D8QV46"/>
<dbReference type="Proteomes" id="UP000001514">
    <property type="component" value="Unassembled WGS sequence"/>
</dbReference>
<dbReference type="KEGG" id="smo:SELMODRAFT_438219"/>
<reference evidence="3 4" key="1">
    <citation type="journal article" date="2011" name="Science">
        <title>The Selaginella genome identifies genetic changes associated with the evolution of vascular plants.</title>
        <authorList>
            <person name="Banks J.A."/>
            <person name="Nishiyama T."/>
            <person name="Hasebe M."/>
            <person name="Bowman J.L."/>
            <person name="Gribskov M."/>
            <person name="dePamphilis C."/>
            <person name="Albert V.A."/>
            <person name="Aono N."/>
            <person name="Aoyama T."/>
            <person name="Ambrose B.A."/>
            <person name="Ashton N.W."/>
            <person name="Axtell M.J."/>
            <person name="Barker E."/>
            <person name="Barker M.S."/>
            <person name="Bennetzen J.L."/>
            <person name="Bonawitz N.D."/>
            <person name="Chapple C."/>
            <person name="Cheng C."/>
            <person name="Correa L.G."/>
            <person name="Dacre M."/>
            <person name="DeBarry J."/>
            <person name="Dreyer I."/>
            <person name="Elias M."/>
            <person name="Engstrom E.M."/>
            <person name="Estelle M."/>
            <person name="Feng L."/>
            <person name="Finet C."/>
            <person name="Floyd S.K."/>
            <person name="Frommer W.B."/>
            <person name="Fujita T."/>
            <person name="Gramzow L."/>
            <person name="Gutensohn M."/>
            <person name="Harholt J."/>
            <person name="Hattori M."/>
            <person name="Heyl A."/>
            <person name="Hirai T."/>
            <person name="Hiwatashi Y."/>
            <person name="Ishikawa M."/>
            <person name="Iwata M."/>
            <person name="Karol K.G."/>
            <person name="Koehler B."/>
            <person name="Kolukisaoglu U."/>
            <person name="Kubo M."/>
            <person name="Kurata T."/>
            <person name="Lalonde S."/>
            <person name="Li K."/>
            <person name="Li Y."/>
            <person name="Litt A."/>
            <person name="Lyons E."/>
            <person name="Manning G."/>
            <person name="Maruyama T."/>
            <person name="Michael T.P."/>
            <person name="Mikami K."/>
            <person name="Miyazaki S."/>
            <person name="Morinaga S."/>
            <person name="Murata T."/>
            <person name="Mueller-Roeber B."/>
            <person name="Nelson D.R."/>
            <person name="Obara M."/>
            <person name="Oguri Y."/>
            <person name="Olmstead R.G."/>
            <person name="Onodera N."/>
            <person name="Petersen B.L."/>
            <person name="Pils B."/>
            <person name="Prigge M."/>
            <person name="Rensing S.A."/>
            <person name="Riano-Pachon D.M."/>
            <person name="Roberts A.W."/>
            <person name="Sato Y."/>
            <person name="Scheller H.V."/>
            <person name="Schulz B."/>
            <person name="Schulz C."/>
            <person name="Shakirov E.V."/>
            <person name="Shibagaki N."/>
            <person name="Shinohara N."/>
            <person name="Shippen D.E."/>
            <person name="Soerensen I."/>
            <person name="Sotooka R."/>
            <person name="Sugimoto N."/>
            <person name="Sugita M."/>
            <person name="Sumikawa N."/>
            <person name="Tanurdzic M."/>
            <person name="Theissen G."/>
            <person name="Ulvskov P."/>
            <person name="Wakazuki S."/>
            <person name="Weng J.K."/>
            <person name="Willats W.W."/>
            <person name="Wipf D."/>
            <person name="Wolf P.G."/>
            <person name="Yang L."/>
            <person name="Zimmer A.D."/>
            <person name="Zhu Q."/>
            <person name="Mitros T."/>
            <person name="Hellsten U."/>
            <person name="Loque D."/>
            <person name="Otillar R."/>
            <person name="Salamov A."/>
            <person name="Schmutz J."/>
            <person name="Shapiro H."/>
            <person name="Lindquist E."/>
            <person name="Lucas S."/>
            <person name="Rokhsar D."/>
            <person name="Grigoriev I.V."/>
        </authorList>
    </citation>
    <scope>NUCLEOTIDE SEQUENCE [LARGE SCALE GENOMIC DNA]</scope>
</reference>
<evidence type="ECO:0000313" key="4">
    <source>
        <dbReference type="Proteomes" id="UP000001514"/>
    </source>
</evidence>
<keyword evidence="4" id="KW-1185">Reference proteome</keyword>
<accession>D8QV46</accession>
<feature type="chain" id="PRO_5003121279" description="LysM domain-containing protein" evidence="1">
    <location>
        <begin position="18"/>
        <end position="161"/>
    </location>
</feature>
<dbReference type="eggNOG" id="ENOG502S5G3">
    <property type="taxonomic scope" value="Eukaryota"/>
</dbReference>